<reference evidence="3" key="2">
    <citation type="submission" date="2020-05" db="UniProtKB">
        <authorList>
            <consortium name="EnsemblMetazoa"/>
        </authorList>
    </citation>
    <scope>IDENTIFICATION</scope>
    <source>
        <strain evidence="3">IAEA</strain>
    </source>
</reference>
<reference evidence="4" key="1">
    <citation type="submission" date="2014-03" db="EMBL/GenBank/DDBJ databases">
        <authorList>
            <person name="Aksoy S."/>
            <person name="Warren W."/>
            <person name="Wilson R.K."/>
        </authorList>
    </citation>
    <scope>NUCLEOTIDE SEQUENCE [LARGE SCALE GENOMIC DNA]</scope>
    <source>
        <strain evidence="4">IAEA</strain>
    </source>
</reference>
<feature type="compositionally biased region" description="Low complexity" evidence="1">
    <location>
        <begin position="57"/>
        <end position="69"/>
    </location>
</feature>
<evidence type="ECO:0000313" key="3">
    <source>
        <dbReference type="EnsemblMetazoa" id="GBRI018040-PA"/>
    </source>
</evidence>
<dbReference type="GO" id="GO:0044545">
    <property type="term" value="C:NSL complex"/>
    <property type="evidence" value="ECO:0007669"/>
    <property type="project" value="TreeGrafter"/>
</dbReference>
<dbReference type="AlphaFoldDB" id="A0A1A9WFN7"/>
<accession>A0A1A9WFN7</accession>
<organism evidence="3 4">
    <name type="scientific">Glossina brevipalpis</name>
    <dbReference type="NCBI Taxonomy" id="37001"/>
    <lineage>
        <taxon>Eukaryota</taxon>
        <taxon>Metazoa</taxon>
        <taxon>Ecdysozoa</taxon>
        <taxon>Arthropoda</taxon>
        <taxon>Hexapoda</taxon>
        <taxon>Insecta</taxon>
        <taxon>Pterygota</taxon>
        <taxon>Neoptera</taxon>
        <taxon>Endopterygota</taxon>
        <taxon>Diptera</taxon>
        <taxon>Brachycera</taxon>
        <taxon>Muscomorpha</taxon>
        <taxon>Hippoboscoidea</taxon>
        <taxon>Glossinidae</taxon>
        <taxon>Glossina</taxon>
    </lineage>
</organism>
<keyword evidence="4" id="KW-1185">Reference proteome</keyword>
<dbReference type="SMART" id="SM01300">
    <property type="entry name" value="PEHE"/>
    <property type="match status" value="1"/>
</dbReference>
<dbReference type="STRING" id="37001.A0A1A9WFN7"/>
<feature type="compositionally biased region" description="Basic and acidic residues" evidence="1">
    <location>
        <begin position="603"/>
        <end position="614"/>
    </location>
</feature>
<sequence>MKEPLTSPSLNNSQHSSVSINSGNSNYVPQASDYLHQSYDAYKPNQALSSLISQPLSNSNSNNNNNSKNNKYRKHSTATISQIPHQMQQHIYSTSHHNNHYNNYNSNNAIADTSLLHSTPINDSWIDISTRSRTSSPTYGVGNYPKYERTLDRKNRSSYDIDNIVIPYSVAASTRVEILPYKEIPTPKWRVIENESELNSEQQEQKDQLDICNKLVTEIEQSELIAVNGLSNCDLSKVPEITMNDENEQNRSKIDELCEVVEINNTVVVNESNSGNKSNEKAMMQARDRNHEEKHCFDVGKEPDPKKLKIDDDDHTNTKKKRIIFPTEEMVNTHEVRVVEINGENDQFDDDIYAFEEDISDEAMILRHERALTEERRKFQTYLKFPWSTRSRANRRIDSRAESSGANTPDPSSPAPQTSSVGCGDQESIPSPLASNSLLNSLDVTLEAGDTSTSFLGINSEYNKRCERRRTTSTKRDRELERRSSTPDFKEIIPPYEPMKFPLSDEQYDDLLRAMSCDYPLENKQSDEYYQPTASTVKYPRNNHVKRGSRTSVSGGGDKSNCRNKTNNKSTKLISADGAMMVNENGDFMGSIYNENIDDDDYPRHHLAPNDDHVGSSGRSFTHDDDDYYDDEYGAYVGRGKREARGNDSDGETTDTDPFQDDDPNDPEWCGESGERIRKKP</sequence>
<dbReference type="EnsemblMetazoa" id="GBRI018040-RA">
    <property type="protein sequence ID" value="GBRI018040-PA"/>
    <property type="gene ID" value="GBRI018040"/>
</dbReference>
<feature type="region of interest" description="Disordered" evidence="1">
    <location>
        <begin position="394"/>
        <end position="434"/>
    </location>
</feature>
<proteinExistence type="predicted"/>
<dbReference type="PANTHER" id="PTHR22443">
    <property type="entry name" value="NON-SPECIFIC LETHAL 1, ISOFORM M"/>
    <property type="match status" value="1"/>
</dbReference>
<dbReference type="InterPro" id="IPR026180">
    <property type="entry name" value="NSL1"/>
</dbReference>
<protein>
    <recommendedName>
        <fullName evidence="2">PEHE domain-containing protein</fullName>
    </recommendedName>
</protein>
<feature type="compositionally biased region" description="Basic and acidic residues" evidence="1">
    <location>
        <begin position="474"/>
        <end position="485"/>
    </location>
</feature>
<evidence type="ECO:0000256" key="1">
    <source>
        <dbReference type="SAM" id="MobiDB-lite"/>
    </source>
</evidence>
<feature type="region of interest" description="Disordered" evidence="1">
    <location>
        <begin position="1"/>
        <end position="24"/>
    </location>
</feature>
<feature type="compositionally biased region" description="Acidic residues" evidence="1">
    <location>
        <begin position="624"/>
        <end position="633"/>
    </location>
</feature>
<evidence type="ECO:0000313" key="4">
    <source>
        <dbReference type="Proteomes" id="UP000091820"/>
    </source>
</evidence>
<feature type="compositionally biased region" description="Basic and acidic residues" evidence="1">
    <location>
        <begin position="286"/>
        <end position="313"/>
    </location>
</feature>
<evidence type="ECO:0000259" key="2">
    <source>
        <dbReference type="SMART" id="SM01300"/>
    </source>
</evidence>
<dbReference type="InterPro" id="IPR029332">
    <property type="entry name" value="PEHE_dom"/>
</dbReference>
<name>A0A1A9WFN7_9MUSC</name>
<feature type="region of interest" description="Disordered" evidence="1">
    <location>
        <begin position="540"/>
        <end position="570"/>
    </location>
</feature>
<dbReference type="PANTHER" id="PTHR22443:SF18">
    <property type="entry name" value="NON-SPECIFIC LETHAL 1, ISOFORM M"/>
    <property type="match status" value="1"/>
</dbReference>
<feature type="region of interest" description="Disordered" evidence="1">
    <location>
        <begin position="603"/>
        <end position="681"/>
    </location>
</feature>
<feature type="compositionally biased region" description="Acidic residues" evidence="1">
    <location>
        <begin position="649"/>
        <end position="666"/>
    </location>
</feature>
<feature type="region of interest" description="Disordered" evidence="1">
    <location>
        <begin position="271"/>
        <end position="313"/>
    </location>
</feature>
<dbReference type="GO" id="GO:0035035">
    <property type="term" value="F:histone acetyltransferase binding"/>
    <property type="evidence" value="ECO:0007669"/>
    <property type="project" value="TreeGrafter"/>
</dbReference>
<feature type="region of interest" description="Disordered" evidence="1">
    <location>
        <begin position="466"/>
        <end position="485"/>
    </location>
</feature>
<dbReference type="VEuPathDB" id="VectorBase:GBRI018040"/>
<dbReference type="Proteomes" id="UP000091820">
    <property type="component" value="Unassembled WGS sequence"/>
</dbReference>
<feature type="compositionally biased region" description="Polar residues" evidence="1">
    <location>
        <begin position="402"/>
        <end position="421"/>
    </location>
</feature>
<feature type="domain" description="PEHE" evidence="2">
    <location>
        <begin position="184"/>
        <end position="482"/>
    </location>
</feature>
<feature type="region of interest" description="Disordered" evidence="1">
    <location>
        <begin position="53"/>
        <end position="76"/>
    </location>
</feature>